<protein>
    <submittedName>
        <fullName evidence="2">Uncharacterized protein</fullName>
    </submittedName>
</protein>
<reference evidence="2" key="1">
    <citation type="submission" date="2012-04" db="EMBL/GenBank/DDBJ databases">
        <title>The Genome Sequence of Loa loa.</title>
        <authorList>
            <consortium name="The Broad Institute Genome Sequencing Platform"/>
            <consortium name="Broad Institute Genome Sequencing Center for Infectious Disease"/>
            <person name="Nutman T.B."/>
            <person name="Fink D.L."/>
            <person name="Russ C."/>
            <person name="Young S."/>
            <person name="Zeng Q."/>
            <person name="Gargeya S."/>
            <person name="Alvarado L."/>
            <person name="Berlin A."/>
            <person name="Chapman S.B."/>
            <person name="Chen Z."/>
            <person name="Freedman E."/>
            <person name="Gellesch M."/>
            <person name="Goldberg J."/>
            <person name="Griggs A."/>
            <person name="Gujja S."/>
            <person name="Heilman E.R."/>
            <person name="Heiman D."/>
            <person name="Howarth C."/>
            <person name="Mehta T."/>
            <person name="Neiman D."/>
            <person name="Pearson M."/>
            <person name="Roberts A."/>
            <person name="Saif S."/>
            <person name="Shea T."/>
            <person name="Shenoy N."/>
            <person name="Sisk P."/>
            <person name="Stolte C."/>
            <person name="Sykes S."/>
            <person name="White J."/>
            <person name="Yandava C."/>
            <person name="Haas B."/>
            <person name="Henn M.R."/>
            <person name="Nusbaum C."/>
            <person name="Birren B."/>
        </authorList>
    </citation>
    <scope>NUCLEOTIDE SEQUENCE [LARGE SCALE GENOMIC DNA]</scope>
</reference>
<feature type="non-terminal residue" evidence="2">
    <location>
        <position position="1"/>
    </location>
</feature>
<dbReference type="KEGG" id="loa:LOAG_15680"/>
<dbReference type="GeneID" id="9953170"/>
<feature type="coiled-coil region" evidence="1">
    <location>
        <begin position="12"/>
        <end position="46"/>
    </location>
</feature>
<accession>A0A1S0TF68</accession>
<organism evidence="2">
    <name type="scientific">Loa loa</name>
    <name type="common">Eye worm</name>
    <name type="synonym">Filaria loa</name>
    <dbReference type="NCBI Taxonomy" id="7209"/>
    <lineage>
        <taxon>Eukaryota</taxon>
        <taxon>Metazoa</taxon>
        <taxon>Ecdysozoa</taxon>
        <taxon>Nematoda</taxon>
        <taxon>Chromadorea</taxon>
        <taxon>Rhabditida</taxon>
        <taxon>Spirurina</taxon>
        <taxon>Spiruromorpha</taxon>
        <taxon>Filarioidea</taxon>
        <taxon>Onchocercidae</taxon>
        <taxon>Loa</taxon>
    </lineage>
</organism>
<dbReference type="InParanoid" id="A0A1S0TF68"/>
<dbReference type="AlphaFoldDB" id="A0A1S0TF68"/>
<gene>
    <name evidence="2" type="ORF">LOAG_15680</name>
</gene>
<dbReference type="CTD" id="9953170"/>
<evidence type="ECO:0000256" key="1">
    <source>
        <dbReference type="SAM" id="Coils"/>
    </source>
</evidence>
<sequence length="51" mass="6398">CKYNCNQEYEHRRKIENDLEICERTKKEMELKLELMKKERDRESNAMQEYA</sequence>
<keyword evidence="1" id="KW-0175">Coiled coil</keyword>
<dbReference type="EMBL" id="JH714494">
    <property type="protein sequence ID" value="EFO12854.1"/>
    <property type="molecule type" value="Genomic_DNA"/>
</dbReference>
<evidence type="ECO:0000313" key="2">
    <source>
        <dbReference type="EMBL" id="EFO12854.1"/>
    </source>
</evidence>
<name>A0A1S0TF68_LOALO</name>
<proteinExistence type="predicted"/>
<dbReference type="RefSeq" id="XP_003151216.1">
    <property type="nucleotide sequence ID" value="XM_003151168.1"/>
</dbReference>